<feature type="compositionally biased region" description="Basic and acidic residues" evidence="1">
    <location>
        <begin position="357"/>
        <end position="369"/>
    </location>
</feature>
<dbReference type="SUPFAM" id="SSF49785">
    <property type="entry name" value="Galactose-binding domain-like"/>
    <property type="match status" value="1"/>
</dbReference>
<feature type="chain" id="PRO_5043808119" description="F5/8 type C domain-containing protein" evidence="2">
    <location>
        <begin position="27"/>
        <end position="922"/>
    </location>
</feature>
<name>A0AAV2H913_LYMST</name>
<dbReference type="InterPro" id="IPR008979">
    <property type="entry name" value="Galactose-bd-like_sf"/>
</dbReference>
<sequence length="922" mass="103179">MQVFMARALSWVVCIFWLAEYSLVNSMDGPPCMSQLGIRVDAYDDSFRFDIAVSSGVAEDIRLNGKQAWIPSQFSDSYVQINLTKAVLLTGLQIQGDTESSGRLTAWTLQTSLDCINYRTEIYTLDYRNTLQASKVLVKNVEFVTCIILRPTEYKGKSPALRLELLGCELSESDKCHNTATPVSDEWMADGGRQLNYDHDNVLVWIQVQLDLDLPGDFGEVGIYYSRNCQSWKFYEPLDMNIVSLTSPDQRDRLVTLELNTPVRAKCLRIFPPLAARIREVQTNECNGRLASRLHDNKAQEKNNMKKFGKDANAYQDEPSCLHQMASQDDAPVMTPDKKPPENLMDIISKGNLQAEGDSKKYPPEDGKELPNPLIKQQPDQSLSTPTMMNHTERQNIEIINDLASSDLIMPSTKSSFSTTSAELILPSHEIEISTYTVQNNESPQPLTVTPEPPLDQFFSGIYEKFKNVSQANEPEEILKENGTLLLEDNGTLIINTTKPFGDDLMLDTSVEVKPNKSSNTDPSESILVPMDTVNNDIQMNVETLKESFKDVLTENNSDSTTSDELASNNESTTDTVSSQALINKNREIQISKHEDIETSNHDGIQSKHEDIETSKHDSIQSKHDGIQSKHEDIETSKHDDILTSKHNGIQSKHDDILTSKHDGNQSTHDDIQTSKHDGNQSTQDDILTSKHDGIQSTRDDIQTSKHDGIQSKHDDILTSKHDGNQSTHDDIQTSKHDGIQSKHDDILTSKHDGNQSTHDDIQTSKHDGNQSTQDDILTSKHDGIQSTHDDFQTSKHDGNQSTHDDIQTSEHDGNQSKHDMQTSRHDIQASNHDDIQTSLNSDNINLSNKTSSEALEEHQNSKENYYHHANETQTLNNNTAKLNSEVNEETSNITTASPNLPTTWTKDSDAQSSLKAPEVSS</sequence>
<dbReference type="AlphaFoldDB" id="A0AAV2H913"/>
<dbReference type="InterPro" id="IPR000421">
    <property type="entry name" value="FA58C"/>
</dbReference>
<evidence type="ECO:0000259" key="3">
    <source>
        <dbReference type="PROSITE" id="PS01286"/>
    </source>
</evidence>
<keyword evidence="2" id="KW-0732">Signal</keyword>
<proteinExistence type="predicted"/>
<feature type="domain" description="F5/8 type C" evidence="3">
    <location>
        <begin position="151"/>
        <end position="168"/>
    </location>
</feature>
<feature type="compositionally biased region" description="Polar residues" evidence="1">
    <location>
        <begin position="554"/>
        <end position="583"/>
    </location>
</feature>
<feature type="non-terminal residue" evidence="4">
    <location>
        <position position="922"/>
    </location>
</feature>
<feature type="compositionally biased region" description="Basic and acidic residues" evidence="1">
    <location>
        <begin position="652"/>
        <end position="679"/>
    </location>
</feature>
<feature type="region of interest" description="Disordered" evidence="1">
    <location>
        <begin position="888"/>
        <end position="922"/>
    </location>
</feature>
<feature type="compositionally biased region" description="Basic and acidic residues" evidence="1">
    <location>
        <begin position="585"/>
        <end position="644"/>
    </location>
</feature>
<keyword evidence="5" id="KW-1185">Reference proteome</keyword>
<evidence type="ECO:0000313" key="4">
    <source>
        <dbReference type="EMBL" id="CAL1528984.1"/>
    </source>
</evidence>
<protein>
    <recommendedName>
        <fullName evidence="3">F5/8 type C domain-containing protein</fullName>
    </recommendedName>
</protein>
<evidence type="ECO:0000256" key="1">
    <source>
        <dbReference type="SAM" id="MobiDB-lite"/>
    </source>
</evidence>
<dbReference type="Proteomes" id="UP001497497">
    <property type="component" value="Unassembled WGS sequence"/>
</dbReference>
<dbReference type="PROSITE" id="PS01286">
    <property type="entry name" value="FA58C_2"/>
    <property type="match status" value="1"/>
</dbReference>
<feature type="region of interest" description="Disordered" evidence="1">
    <location>
        <begin position="554"/>
        <end position="827"/>
    </location>
</feature>
<comment type="caution">
    <text evidence="4">The sequence shown here is derived from an EMBL/GenBank/DDBJ whole genome shotgun (WGS) entry which is preliminary data.</text>
</comment>
<dbReference type="Gene3D" id="2.60.120.260">
    <property type="entry name" value="Galactose-binding domain-like"/>
    <property type="match status" value="1"/>
</dbReference>
<reference evidence="4 5" key="1">
    <citation type="submission" date="2024-04" db="EMBL/GenBank/DDBJ databases">
        <authorList>
            <consortium name="Genoscope - CEA"/>
            <person name="William W."/>
        </authorList>
    </citation>
    <scope>NUCLEOTIDE SEQUENCE [LARGE SCALE GENOMIC DNA]</scope>
</reference>
<organism evidence="4 5">
    <name type="scientific">Lymnaea stagnalis</name>
    <name type="common">Great pond snail</name>
    <name type="synonym">Helix stagnalis</name>
    <dbReference type="NCBI Taxonomy" id="6523"/>
    <lineage>
        <taxon>Eukaryota</taxon>
        <taxon>Metazoa</taxon>
        <taxon>Spiralia</taxon>
        <taxon>Lophotrochozoa</taxon>
        <taxon>Mollusca</taxon>
        <taxon>Gastropoda</taxon>
        <taxon>Heterobranchia</taxon>
        <taxon>Euthyneura</taxon>
        <taxon>Panpulmonata</taxon>
        <taxon>Hygrophila</taxon>
        <taxon>Lymnaeoidea</taxon>
        <taxon>Lymnaeidae</taxon>
        <taxon>Lymnaea</taxon>
    </lineage>
</organism>
<dbReference type="EMBL" id="CAXITT010000041">
    <property type="protein sequence ID" value="CAL1528984.1"/>
    <property type="molecule type" value="Genomic_DNA"/>
</dbReference>
<feature type="compositionally biased region" description="Basic and acidic residues" evidence="1">
    <location>
        <begin position="688"/>
        <end position="769"/>
    </location>
</feature>
<feature type="compositionally biased region" description="Basic and acidic residues" evidence="1">
    <location>
        <begin position="778"/>
        <end position="827"/>
    </location>
</feature>
<accession>A0AAV2H913</accession>
<gene>
    <name evidence="4" type="ORF">GSLYS_00003154001</name>
</gene>
<feature type="signal peptide" evidence="2">
    <location>
        <begin position="1"/>
        <end position="26"/>
    </location>
</feature>
<evidence type="ECO:0000256" key="2">
    <source>
        <dbReference type="SAM" id="SignalP"/>
    </source>
</evidence>
<evidence type="ECO:0000313" key="5">
    <source>
        <dbReference type="Proteomes" id="UP001497497"/>
    </source>
</evidence>
<feature type="region of interest" description="Disordered" evidence="1">
    <location>
        <begin position="352"/>
        <end position="383"/>
    </location>
</feature>